<organism evidence="2 3">
    <name type="scientific">Strongyloides papillosus</name>
    <name type="common">Intestinal threadworm</name>
    <dbReference type="NCBI Taxonomy" id="174720"/>
    <lineage>
        <taxon>Eukaryota</taxon>
        <taxon>Metazoa</taxon>
        <taxon>Ecdysozoa</taxon>
        <taxon>Nematoda</taxon>
        <taxon>Chromadorea</taxon>
        <taxon>Rhabditida</taxon>
        <taxon>Tylenchina</taxon>
        <taxon>Panagrolaimomorpha</taxon>
        <taxon>Strongyloidoidea</taxon>
        <taxon>Strongyloididae</taxon>
        <taxon>Strongyloides</taxon>
    </lineage>
</organism>
<feature type="compositionally biased region" description="Low complexity" evidence="1">
    <location>
        <begin position="1"/>
        <end position="26"/>
    </location>
</feature>
<sequence>MSTFSNSNKNDSFTNTNNNQQTPPTSETIAQVMLKKHQQRSYLSQGKSSSTGELKVGPFARIKESEKKRSSIPLYDSDDDDNSSNKKN</sequence>
<feature type="compositionally biased region" description="Polar residues" evidence="1">
    <location>
        <begin position="40"/>
        <end position="52"/>
    </location>
</feature>
<evidence type="ECO:0000256" key="1">
    <source>
        <dbReference type="SAM" id="MobiDB-lite"/>
    </source>
</evidence>
<protein>
    <submittedName>
        <fullName evidence="3">PEST proteolytic signal-containing nuclear protein</fullName>
    </submittedName>
</protein>
<feature type="region of interest" description="Disordered" evidence="1">
    <location>
        <begin position="1"/>
        <end position="88"/>
    </location>
</feature>
<reference evidence="3" key="1">
    <citation type="submission" date="2017-02" db="UniProtKB">
        <authorList>
            <consortium name="WormBaseParasite"/>
        </authorList>
    </citation>
    <scope>IDENTIFICATION</scope>
</reference>
<name>A0A0N5BWE8_STREA</name>
<evidence type="ECO:0000313" key="2">
    <source>
        <dbReference type="Proteomes" id="UP000046392"/>
    </source>
</evidence>
<proteinExistence type="predicted"/>
<dbReference type="Proteomes" id="UP000046392">
    <property type="component" value="Unplaced"/>
</dbReference>
<accession>A0A0N5BWE8</accession>
<dbReference type="AlphaFoldDB" id="A0A0N5BWE8"/>
<evidence type="ECO:0000313" key="3">
    <source>
        <dbReference type="WBParaSite" id="SPAL_0001014500.1"/>
    </source>
</evidence>
<keyword evidence="2" id="KW-1185">Reference proteome</keyword>
<dbReference type="WBParaSite" id="SPAL_0001014500.1">
    <property type="protein sequence ID" value="SPAL_0001014500.1"/>
    <property type="gene ID" value="SPAL_0001014500"/>
</dbReference>